<dbReference type="InterPro" id="IPR036055">
    <property type="entry name" value="LDL_receptor-like_sf"/>
</dbReference>
<dbReference type="InterPro" id="IPR002172">
    <property type="entry name" value="LDrepeatLR_classA_rpt"/>
</dbReference>
<sequence>MSLSFRTRGPGPPAPGAVPWRGAGGASRPRRWTAAVVLAVVGVLLLVNAVAGETNKKYNMETLCKDYFRQQQLRKIDGAELRSQNERNLNCIVTFQTHSILQSFMLRFDELHLDCNDHLYIYDGAHAVGTAKWDLSCRDTRELVGPIHTRTNHVTLKYVTDNWGTERCGFHLIITAVKDPQTTCNDFKCKTREFCIHTDLVCDGVNHCADGSDETASEKCGRGEMGLVMGVSVTHLVVACVSALLILGLAVVGVVVCVYRQGPSAPAAPPFQAVHHGGLNGAGHTGAGLNHGPGTTTLTRGPLGPPLGPSLGNPPHTLSLMQPGNWLCPVGTQLGYSGVWARLYCCLAK</sequence>
<evidence type="ECO:0000313" key="6">
    <source>
        <dbReference type="RefSeq" id="XP_034234614.1"/>
    </source>
</evidence>
<dbReference type="Gene3D" id="4.10.400.10">
    <property type="entry name" value="Low-density Lipoprotein Receptor"/>
    <property type="match status" value="1"/>
</dbReference>
<name>A0A6P8ZJ25_THRPL</name>
<dbReference type="KEGG" id="tpal:117641426"/>
<evidence type="ECO:0000256" key="4">
    <source>
        <dbReference type="SAM" id="Phobius"/>
    </source>
</evidence>
<feature type="compositionally biased region" description="Low complexity" evidence="3">
    <location>
        <begin position="292"/>
        <end position="302"/>
    </location>
</feature>
<evidence type="ECO:0000256" key="2">
    <source>
        <dbReference type="PROSITE-ProRule" id="PRU00124"/>
    </source>
</evidence>
<dbReference type="PROSITE" id="PS50068">
    <property type="entry name" value="LDLRA_2"/>
    <property type="match status" value="1"/>
</dbReference>
<dbReference type="OrthoDB" id="6514358at2759"/>
<accession>A0A6P8ZJ25</accession>
<keyword evidence="1" id="KW-1015">Disulfide bond</keyword>
<dbReference type="PROSITE" id="PS01209">
    <property type="entry name" value="LDLRA_1"/>
    <property type="match status" value="1"/>
</dbReference>
<dbReference type="AlphaFoldDB" id="A0A6P8ZJ25"/>
<dbReference type="GeneID" id="117641426"/>
<comment type="caution">
    <text evidence="2">Lacks conserved residue(s) required for the propagation of feature annotation.</text>
</comment>
<keyword evidence="5" id="KW-1185">Reference proteome</keyword>
<keyword evidence="4" id="KW-1133">Transmembrane helix</keyword>
<dbReference type="CDD" id="cd00112">
    <property type="entry name" value="LDLa"/>
    <property type="match status" value="1"/>
</dbReference>
<feature type="transmembrane region" description="Helical" evidence="4">
    <location>
        <begin position="227"/>
        <end position="256"/>
    </location>
</feature>
<gene>
    <name evidence="6" type="primary">LOC117641426</name>
</gene>
<dbReference type="PANTHER" id="PTHR24652:SF69">
    <property type="entry name" value="CUB DOMAIN-CONTAINING PROTEIN"/>
    <property type="match status" value="1"/>
</dbReference>
<evidence type="ECO:0000256" key="1">
    <source>
        <dbReference type="ARBA" id="ARBA00023157"/>
    </source>
</evidence>
<dbReference type="InterPro" id="IPR023415">
    <property type="entry name" value="LDLR_class-A_CS"/>
</dbReference>
<dbReference type="Gene3D" id="2.60.120.290">
    <property type="entry name" value="Spermadhesin, CUB domain"/>
    <property type="match status" value="1"/>
</dbReference>
<dbReference type="InterPro" id="IPR042333">
    <property type="entry name" value="LRAD2/Mig-13-like"/>
</dbReference>
<dbReference type="Proteomes" id="UP000515158">
    <property type="component" value="Unplaced"/>
</dbReference>
<dbReference type="CTD" id="39325"/>
<dbReference type="RefSeq" id="XP_034234614.1">
    <property type="nucleotide sequence ID" value="XM_034378723.1"/>
</dbReference>
<feature type="region of interest" description="Disordered" evidence="3">
    <location>
        <begin position="1"/>
        <end position="23"/>
    </location>
</feature>
<dbReference type="SUPFAM" id="SSF57424">
    <property type="entry name" value="LDL receptor-like module"/>
    <property type="match status" value="1"/>
</dbReference>
<dbReference type="InParanoid" id="A0A6P8ZJ25"/>
<evidence type="ECO:0000313" key="5">
    <source>
        <dbReference type="Proteomes" id="UP000515158"/>
    </source>
</evidence>
<reference evidence="6" key="1">
    <citation type="submission" date="2025-08" db="UniProtKB">
        <authorList>
            <consortium name="RefSeq"/>
        </authorList>
    </citation>
    <scope>IDENTIFICATION</scope>
    <source>
        <tissue evidence="6">Total insect</tissue>
    </source>
</reference>
<dbReference type="SMART" id="SM00192">
    <property type="entry name" value="LDLa"/>
    <property type="match status" value="1"/>
</dbReference>
<feature type="transmembrane region" description="Helical" evidence="4">
    <location>
        <begin position="32"/>
        <end position="51"/>
    </location>
</feature>
<dbReference type="PANTHER" id="PTHR24652">
    <property type="entry name" value="LOW-DENSITY LIPOPROTEIN RECEPTOR CLASS A DOMAIN-CONTAINING PROTEIN 2"/>
    <property type="match status" value="1"/>
</dbReference>
<protein>
    <submittedName>
        <fullName evidence="6">Uncharacterized protein LOC117641426</fullName>
    </submittedName>
</protein>
<feature type="region of interest" description="Disordered" evidence="3">
    <location>
        <begin position="288"/>
        <end position="307"/>
    </location>
</feature>
<dbReference type="FunCoup" id="A0A6P8ZJ25">
    <property type="interactions" value="121"/>
</dbReference>
<dbReference type="Pfam" id="PF00057">
    <property type="entry name" value="Ldl_recept_a"/>
    <property type="match status" value="1"/>
</dbReference>
<evidence type="ECO:0000256" key="3">
    <source>
        <dbReference type="SAM" id="MobiDB-lite"/>
    </source>
</evidence>
<dbReference type="SUPFAM" id="SSF49854">
    <property type="entry name" value="Spermadhesin, CUB domain"/>
    <property type="match status" value="1"/>
</dbReference>
<proteinExistence type="predicted"/>
<dbReference type="InterPro" id="IPR035914">
    <property type="entry name" value="Sperma_CUB_dom_sf"/>
</dbReference>
<keyword evidence="4" id="KW-0812">Transmembrane</keyword>
<organism evidence="6">
    <name type="scientific">Thrips palmi</name>
    <name type="common">Melon thrips</name>
    <dbReference type="NCBI Taxonomy" id="161013"/>
    <lineage>
        <taxon>Eukaryota</taxon>
        <taxon>Metazoa</taxon>
        <taxon>Ecdysozoa</taxon>
        <taxon>Arthropoda</taxon>
        <taxon>Hexapoda</taxon>
        <taxon>Insecta</taxon>
        <taxon>Pterygota</taxon>
        <taxon>Neoptera</taxon>
        <taxon>Paraneoptera</taxon>
        <taxon>Thysanoptera</taxon>
        <taxon>Terebrantia</taxon>
        <taxon>Thripoidea</taxon>
        <taxon>Thripidae</taxon>
        <taxon>Thrips</taxon>
    </lineage>
</organism>
<keyword evidence="4" id="KW-0472">Membrane</keyword>